<dbReference type="Gene3D" id="3.40.50.1000">
    <property type="entry name" value="HAD superfamily/HAD-like"/>
    <property type="match status" value="1"/>
</dbReference>
<keyword evidence="1" id="KW-0653">Protein transport</keyword>
<evidence type="ECO:0000313" key="4">
    <source>
        <dbReference type="EMBL" id="PNR31638.1"/>
    </source>
</evidence>
<dbReference type="Proteomes" id="UP000006727">
    <property type="component" value="Chromosome 21"/>
</dbReference>
<keyword evidence="1" id="KW-0809">Transit peptide</keyword>
<dbReference type="EnsemblPlants" id="Pp3c21_5570V3.2">
    <property type="protein sequence ID" value="Pp3c21_5570V3.2"/>
    <property type="gene ID" value="Pp3c21_5570"/>
</dbReference>
<reference evidence="4 6" key="1">
    <citation type="journal article" date="2008" name="Science">
        <title>The Physcomitrella genome reveals evolutionary insights into the conquest of land by plants.</title>
        <authorList>
            <person name="Rensing S."/>
            <person name="Lang D."/>
            <person name="Zimmer A."/>
            <person name="Terry A."/>
            <person name="Salamov A."/>
            <person name="Shapiro H."/>
            <person name="Nishiyama T."/>
            <person name="Perroud P.-F."/>
            <person name="Lindquist E."/>
            <person name="Kamisugi Y."/>
            <person name="Tanahashi T."/>
            <person name="Sakakibara K."/>
            <person name="Fujita T."/>
            <person name="Oishi K."/>
            <person name="Shin-I T."/>
            <person name="Kuroki Y."/>
            <person name="Toyoda A."/>
            <person name="Suzuki Y."/>
            <person name="Hashimoto A."/>
            <person name="Yamaguchi K."/>
            <person name="Sugano A."/>
            <person name="Kohara Y."/>
            <person name="Fujiyama A."/>
            <person name="Anterola A."/>
            <person name="Aoki S."/>
            <person name="Ashton N."/>
            <person name="Barbazuk W.B."/>
            <person name="Barker E."/>
            <person name="Bennetzen J."/>
            <person name="Bezanilla M."/>
            <person name="Blankenship R."/>
            <person name="Cho S.H."/>
            <person name="Dutcher S."/>
            <person name="Estelle M."/>
            <person name="Fawcett J.A."/>
            <person name="Gundlach H."/>
            <person name="Hanada K."/>
            <person name="Heyl A."/>
            <person name="Hicks K.A."/>
            <person name="Hugh J."/>
            <person name="Lohr M."/>
            <person name="Mayer K."/>
            <person name="Melkozernov A."/>
            <person name="Murata T."/>
            <person name="Nelson D."/>
            <person name="Pils B."/>
            <person name="Prigge M."/>
            <person name="Reiss B."/>
            <person name="Renner T."/>
            <person name="Rombauts S."/>
            <person name="Rushton P."/>
            <person name="Sanderfoot A."/>
            <person name="Schween G."/>
            <person name="Shiu S.-H."/>
            <person name="Stueber K."/>
            <person name="Theodoulou F.L."/>
            <person name="Tu H."/>
            <person name="Van de Peer Y."/>
            <person name="Verrier P.J."/>
            <person name="Waters E."/>
            <person name="Wood A."/>
            <person name="Yang L."/>
            <person name="Cove D."/>
            <person name="Cuming A."/>
            <person name="Hasebe M."/>
            <person name="Lucas S."/>
            <person name="Mishler D.B."/>
            <person name="Reski R."/>
            <person name="Grigoriev I."/>
            <person name="Quatrano R.S."/>
            <person name="Boore J.L."/>
        </authorList>
    </citation>
    <scope>NUCLEOTIDE SEQUENCE [LARGE SCALE GENOMIC DNA]</scope>
    <source>
        <strain evidence="5 6">cv. Gransden 2004</strain>
    </source>
</reference>
<dbReference type="Gramene" id="Pp3c21_5570V3.2">
    <property type="protein sequence ID" value="Pp3c21_5570V3.2"/>
    <property type="gene ID" value="Pp3c21_5570"/>
</dbReference>
<dbReference type="PROSITE" id="PS50969">
    <property type="entry name" value="FCP1"/>
    <property type="match status" value="1"/>
</dbReference>
<dbReference type="Pfam" id="PF03031">
    <property type="entry name" value="NIF"/>
    <property type="match status" value="1"/>
</dbReference>
<evidence type="ECO:0000256" key="1">
    <source>
        <dbReference type="RuleBase" id="RU365079"/>
    </source>
</evidence>
<proteinExistence type="inferred from homology"/>
<dbReference type="InterPro" id="IPR004274">
    <property type="entry name" value="FCP1_dom"/>
</dbReference>
<dbReference type="GO" id="GO:0005744">
    <property type="term" value="C:TIM23 mitochondrial import inner membrane translocase complex"/>
    <property type="evidence" value="ECO:0000318"/>
    <property type="project" value="GO_Central"/>
</dbReference>
<dbReference type="AlphaFoldDB" id="A0A2K1IQU8"/>
<comment type="subcellular location">
    <subcellularLocation>
        <location evidence="1">Mitochondrion inner membrane</location>
        <topology evidence="1">Single-pass membrane protein</topology>
    </subcellularLocation>
</comment>
<dbReference type="STRING" id="3218.A0A2K1IQU8"/>
<dbReference type="PANTHER" id="PTHR12210">
    <property type="entry name" value="DULLARD PROTEIN PHOSPHATASE"/>
    <property type="match status" value="1"/>
</dbReference>
<dbReference type="EMBL" id="ABEU02000021">
    <property type="protein sequence ID" value="PNR31638.1"/>
    <property type="molecule type" value="Genomic_DNA"/>
</dbReference>
<dbReference type="GO" id="GO:0030150">
    <property type="term" value="P:protein import into mitochondrial matrix"/>
    <property type="evidence" value="ECO:0000318"/>
    <property type="project" value="GO_Central"/>
</dbReference>
<dbReference type="SUPFAM" id="SSF56784">
    <property type="entry name" value="HAD-like"/>
    <property type="match status" value="1"/>
</dbReference>
<comment type="similarity">
    <text evidence="1">Belongs to the TIM50 family.</text>
</comment>
<protein>
    <recommendedName>
        <fullName evidence="1">Mitochondrial import inner membrane translocase subunit TIM50</fullName>
    </recommendedName>
</protein>
<name>A0A2K1IQU8_PHYPA</name>
<keyword evidence="1" id="KW-0813">Transport</keyword>
<feature type="domain" description="FCP1 homology" evidence="3">
    <location>
        <begin position="82"/>
        <end position="230"/>
    </location>
</feature>
<evidence type="ECO:0000259" key="3">
    <source>
        <dbReference type="PROSITE" id="PS50969"/>
    </source>
</evidence>
<evidence type="ECO:0000313" key="6">
    <source>
        <dbReference type="Proteomes" id="UP000006727"/>
    </source>
</evidence>
<dbReference type="InterPro" id="IPR050365">
    <property type="entry name" value="TIM50"/>
</dbReference>
<accession>A0A2K1IQU8</accession>
<dbReference type="InterPro" id="IPR023214">
    <property type="entry name" value="HAD_sf"/>
</dbReference>
<dbReference type="InterPro" id="IPR036412">
    <property type="entry name" value="HAD-like_sf"/>
</dbReference>
<organism evidence="4">
    <name type="scientific">Physcomitrium patens</name>
    <name type="common">Spreading-leaved earth moss</name>
    <name type="synonym">Physcomitrella patens</name>
    <dbReference type="NCBI Taxonomy" id="3218"/>
    <lineage>
        <taxon>Eukaryota</taxon>
        <taxon>Viridiplantae</taxon>
        <taxon>Streptophyta</taxon>
        <taxon>Embryophyta</taxon>
        <taxon>Bryophyta</taxon>
        <taxon>Bryophytina</taxon>
        <taxon>Bryopsida</taxon>
        <taxon>Funariidae</taxon>
        <taxon>Funariales</taxon>
        <taxon>Funariaceae</taxon>
        <taxon>Physcomitrium</taxon>
    </lineage>
</organism>
<reference evidence="5" key="3">
    <citation type="submission" date="2020-12" db="UniProtKB">
        <authorList>
            <consortium name="EnsemblPlants"/>
        </authorList>
    </citation>
    <scope>IDENTIFICATION</scope>
</reference>
<keyword evidence="6" id="KW-1185">Reference proteome</keyword>
<sequence>MKPPPPALQDGVANDMENSEASAAAVRDVLRGRGEESSGSCETVAKAEEELQPLDTANGNYASSSALEENRASLAQAWRLGTPARKKLLILDLNGILVACHKKLDRSIGGDELCIQAAVLMEANVRKILDYIGEGLQHKVMFVMHQGDCTATGFKNPTNRRQPLFLKELAKVWSRFPDGEFNETNTLLIDDTPYKALLNPPHTAIFLKPYTYNEQDNFLAEGLVGYLTHLRNAADVREFVRMHPIGMPAIAAGCMHWNLYRSVLEKIKEVTDASTHRIASGNLEPRPHFSSTAEALVLEESVRNLSLH</sequence>
<comment type="function">
    <text evidence="1">Essential component of the TIM23 complex, a complex that mediates the translocation of transit peptide-containing proteins across the mitochondrial inner membrane.</text>
</comment>
<evidence type="ECO:0000313" key="5">
    <source>
        <dbReference type="EnsemblPlants" id="Pp3c21_5480V3.1"/>
    </source>
</evidence>
<gene>
    <name evidence="5" type="primary">LOC112273892</name>
    <name evidence="4" type="ORF">PHYPA_025759</name>
</gene>
<keyword evidence="1" id="KW-0811">Translocation</keyword>
<reference evidence="4 6" key="2">
    <citation type="journal article" date="2018" name="Plant J.">
        <title>The Physcomitrella patens chromosome-scale assembly reveals moss genome structure and evolution.</title>
        <authorList>
            <person name="Lang D."/>
            <person name="Ullrich K.K."/>
            <person name="Murat F."/>
            <person name="Fuchs J."/>
            <person name="Jenkins J."/>
            <person name="Haas F.B."/>
            <person name="Piednoel M."/>
            <person name="Gundlach H."/>
            <person name="Van Bel M."/>
            <person name="Meyberg R."/>
            <person name="Vives C."/>
            <person name="Morata J."/>
            <person name="Symeonidi A."/>
            <person name="Hiss M."/>
            <person name="Muchero W."/>
            <person name="Kamisugi Y."/>
            <person name="Saleh O."/>
            <person name="Blanc G."/>
            <person name="Decker E.L."/>
            <person name="van Gessel N."/>
            <person name="Grimwood J."/>
            <person name="Hayes R.D."/>
            <person name="Graham S.W."/>
            <person name="Gunter L.E."/>
            <person name="McDaniel S.F."/>
            <person name="Hoernstein S.N.W."/>
            <person name="Larsson A."/>
            <person name="Li F.W."/>
            <person name="Perroud P.F."/>
            <person name="Phillips J."/>
            <person name="Ranjan P."/>
            <person name="Rokshar D.S."/>
            <person name="Rothfels C.J."/>
            <person name="Schneider L."/>
            <person name="Shu S."/>
            <person name="Stevenson D.W."/>
            <person name="Thummler F."/>
            <person name="Tillich M."/>
            <person name="Villarreal Aguilar J.C."/>
            <person name="Widiez T."/>
            <person name="Wong G.K."/>
            <person name="Wymore A."/>
            <person name="Zhang Y."/>
            <person name="Zimmer A.D."/>
            <person name="Quatrano R.S."/>
            <person name="Mayer K.F.X."/>
            <person name="Goodstein D."/>
            <person name="Casacuberta J.M."/>
            <person name="Vandepoele K."/>
            <person name="Reski R."/>
            <person name="Cuming A.C."/>
            <person name="Tuskan G.A."/>
            <person name="Maumus F."/>
            <person name="Salse J."/>
            <person name="Schmutz J."/>
            <person name="Rensing S.A."/>
        </authorList>
    </citation>
    <scope>NUCLEOTIDE SEQUENCE [LARGE SCALE GENOMIC DNA]</scope>
    <source>
        <strain evidence="5 6">cv. Gransden 2004</strain>
    </source>
</reference>
<dbReference type="EnsemblPlants" id="Pp3c21_5480V3.1">
    <property type="protein sequence ID" value="Pp3c21_5480V3.1"/>
    <property type="gene ID" value="Pp3c21_5480"/>
</dbReference>
<feature type="region of interest" description="Disordered" evidence="2">
    <location>
        <begin position="1"/>
        <end position="21"/>
    </location>
</feature>
<keyword evidence="1" id="KW-0496">Mitochondrion</keyword>
<dbReference type="Gramene" id="Pp3c21_5480V3.1">
    <property type="protein sequence ID" value="Pp3c21_5480V3.1"/>
    <property type="gene ID" value="Pp3c21_5480"/>
</dbReference>
<evidence type="ECO:0000256" key="2">
    <source>
        <dbReference type="SAM" id="MobiDB-lite"/>
    </source>
</evidence>
<comment type="subunit">
    <text evidence="1">Component of the TIM23 complex.</text>
</comment>